<evidence type="ECO:0000313" key="3">
    <source>
        <dbReference type="Proteomes" id="UP000605846"/>
    </source>
</evidence>
<gene>
    <name evidence="2" type="ORF">EC973_009620</name>
</gene>
<dbReference type="AlphaFoldDB" id="A0A8H7EQ83"/>
<dbReference type="InterPro" id="IPR001810">
    <property type="entry name" value="F-box_dom"/>
</dbReference>
<sequence>MISDASLQAKINTLSLNCPINRVPSEILLSIAQRLSWKKLHILVRVCRLWHTVLIPEVYHSIKIVSKAQFRLLKDAVSRRPYGQLVRQLELQSLLDEEEIILLPELFPFVTELRSSVERLLWLLPNWKRLEKVESLSMSTPKTLPTECLGRQLQKLSLVVTNIEAWMSILSELPSLVDLALKFDIGNGENLSFSDLETIINGLPRLRSLELLFLHAYGGLPEPVLPCNTLRHLHLRGGGRGYGAYFARKCSRLETLNAYWTKLDLDSEVLIQSCRQLKQLILHDQDIYQSCTDILQKIDAPIEKLSFYAGDDWTWYRKTLYSFQSTITTVAIKALRGMPVDEMLVDELKGCHSLKVLSVSCFTGSLKIDWVLDHLIHLQTLELAGEYIGISDDYHMKIRRTLRTITMTADDIEDEVFVYLASTCPKISSIECSFTGQTLRHRAICYMSPGLRVLQINSRYNTLFKITQLNAEECIHCRDWEQAQVYQVKSGMVGCTRWFHRGWYDNMPPIYPDESIQIRGLVQRLINTNDEQSVKAFFYEFYLTYYRQPEFWVDNPKKDCEQKRIVPLPIIWAICPYVDDIRFGVV</sequence>
<keyword evidence="3" id="KW-1185">Reference proteome</keyword>
<comment type="caution">
    <text evidence="2">The sequence shown here is derived from an EMBL/GenBank/DDBJ whole genome shotgun (WGS) entry which is preliminary data.</text>
</comment>
<proteinExistence type="predicted"/>
<dbReference type="SUPFAM" id="SSF52058">
    <property type="entry name" value="L domain-like"/>
    <property type="match status" value="1"/>
</dbReference>
<feature type="domain" description="F-box" evidence="1">
    <location>
        <begin position="17"/>
        <end position="62"/>
    </location>
</feature>
<dbReference type="OrthoDB" id="421226at2759"/>
<name>A0A8H7EQ83_9FUNG</name>
<dbReference type="SUPFAM" id="SSF81383">
    <property type="entry name" value="F-box domain"/>
    <property type="match status" value="1"/>
</dbReference>
<dbReference type="EMBL" id="JABAYA010000097">
    <property type="protein sequence ID" value="KAF7725446.1"/>
    <property type="molecule type" value="Genomic_DNA"/>
</dbReference>
<dbReference type="InterPro" id="IPR032675">
    <property type="entry name" value="LRR_dom_sf"/>
</dbReference>
<dbReference type="Gene3D" id="3.80.10.10">
    <property type="entry name" value="Ribonuclease Inhibitor"/>
    <property type="match status" value="1"/>
</dbReference>
<dbReference type="InterPro" id="IPR036047">
    <property type="entry name" value="F-box-like_dom_sf"/>
</dbReference>
<reference evidence="2" key="1">
    <citation type="submission" date="2020-01" db="EMBL/GenBank/DDBJ databases">
        <title>Genome Sequencing of Three Apophysomyces-Like Fungal Strains Confirms a Novel Fungal Genus in the Mucoromycota with divergent Burkholderia-like Endosymbiotic Bacteria.</title>
        <authorList>
            <person name="Stajich J.E."/>
            <person name="Macias A.M."/>
            <person name="Carter-House D."/>
            <person name="Lovett B."/>
            <person name="Kasson L.R."/>
            <person name="Berry K."/>
            <person name="Grigoriev I."/>
            <person name="Chang Y."/>
            <person name="Spatafora J."/>
            <person name="Kasson M.T."/>
        </authorList>
    </citation>
    <scope>NUCLEOTIDE SEQUENCE</scope>
    <source>
        <strain evidence="2">NRRL A-21654</strain>
    </source>
</reference>
<dbReference type="PROSITE" id="PS50181">
    <property type="entry name" value="FBOX"/>
    <property type="match status" value="1"/>
</dbReference>
<organism evidence="2 3">
    <name type="scientific">Apophysomyces ossiformis</name>
    <dbReference type="NCBI Taxonomy" id="679940"/>
    <lineage>
        <taxon>Eukaryota</taxon>
        <taxon>Fungi</taxon>
        <taxon>Fungi incertae sedis</taxon>
        <taxon>Mucoromycota</taxon>
        <taxon>Mucoromycotina</taxon>
        <taxon>Mucoromycetes</taxon>
        <taxon>Mucorales</taxon>
        <taxon>Mucorineae</taxon>
        <taxon>Mucoraceae</taxon>
        <taxon>Apophysomyces</taxon>
    </lineage>
</organism>
<protein>
    <recommendedName>
        <fullName evidence="1">F-box domain-containing protein</fullName>
    </recommendedName>
</protein>
<evidence type="ECO:0000313" key="2">
    <source>
        <dbReference type="EMBL" id="KAF7725446.1"/>
    </source>
</evidence>
<evidence type="ECO:0000259" key="1">
    <source>
        <dbReference type="PROSITE" id="PS50181"/>
    </source>
</evidence>
<dbReference type="Proteomes" id="UP000605846">
    <property type="component" value="Unassembled WGS sequence"/>
</dbReference>
<accession>A0A8H7EQ83</accession>